<dbReference type="Pfam" id="PF23593">
    <property type="entry name" value="HEAT_ATR"/>
    <property type="match status" value="1"/>
</dbReference>
<feature type="region of interest" description="Disordered" evidence="18">
    <location>
        <begin position="170"/>
        <end position="241"/>
    </location>
</feature>
<keyword evidence="11" id="KW-0418">Kinase</keyword>
<evidence type="ECO:0000256" key="18">
    <source>
        <dbReference type="SAM" id="MobiDB-lite"/>
    </source>
</evidence>
<evidence type="ECO:0000256" key="6">
    <source>
        <dbReference type="ARBA" id="ARBA00022527"/>
    </source>
</evidence>
<keyword evidence="7" id="KW-0698">rRNA processing</keyword>
<dbReference type="GO" id="GO:0030692">
    <property type="term" value="C:Noc4p-Nop14p complex"/>
    <property type="evidence" value="ECO:0007669"/>
    <property type="project" value="TreeGrafter"/>
</dbReference>
<keyword evidence="6" id="KW-0723">Serine/threonine-protein kinase</keyword>
<dbReference type="OrthoDB" id="381190at2759"/>
<dbReference type="InterPro" id="IPR003152">
    <property type="entry name" value="FATC_dom"/>
</dbReference>
<dbReference type="GO" id="GO:0004674">
    <property type="term" value="F:protein serine/threonine kinase activity"/>
    <property type="evidence" value="ECO:0007669"/>
    <property type="project" value="UniProtKB-KW"/>
</dbReference>
<evidence type="ECO:0000256" key="5">
    <source>
        <dbReference type="ARBA" id="ARBA00022517"/>
    </source>
</evidence>
<keyword evidence="14" id="KW-0539">Nucleus</keyword>
<evidence type="ECO:0000256" key="12">
    <source>
        <dbReference type="ARBA" id="ARBA00022840"/>
    </source>
</evidence>
<organism evidence="22 23">
    <name type="scientific">Bondarzewia mesenterica</name>
    <dbReference type="NCBI Taxonomy" id="1095465"/>
    <lineage>
        <taxon>Eukaryota</taxon>
        <taxon>Fungi</taxon>
        <taxon>Dikarya</taxon>
        <taxon>Basidiomycota</taxon>
        <taxon>Agaricomycotina</taxon>
        <taxon>Agaricomycetes</taxon>
        <taxon>Russulales</taxon>
        <taxon>Bondarzewiaceae</taxon>
        <taxon>Bondarzewia</taxon>
    </lineage>
</organism>
<comment type="catalytic activity">
    <reaction evidence="16">
        <text>L-threonyl-[protein] + ATP = O-phospho-L-threonyl-[protein] + ADP + H(+)</text>
        <dbReference type="Rhea" id="RHEA:46608"/>
        <dbReference type="Rhea" id="RHEA-COMP:11060"/>
        <dbReference type="Rhea" id="RHEA-COMP:11605"/>
        <dbReference type="ChEBI" id="CHEBI:15378"/>
        <dbReference type="ChEBI" id="CHEBI:30013"/>
        <dbReference type="ChEBI" id="CHEBI:30616"/>
        <dbReference type="ChEBI" id="CHEBI:61977"/>
        <dbReference type="ChEBI" id="CHEBI:456216"/>
        <dbReference type="EC" id="2.7.11.1"/>
    </reaction>
</comment>
<evidence type="ECO:0000256" key="14">
    <source>
        <dbReference type="ARBA" id="ARBA00023242"/>
    </source>
</evidence>
<feature type="compositionally biased region" description="Basic and acidic residues" evidence="18">
    <location>
        <begin position="177"/>
        <end position="186"/>
    </location>
</feature>
<dbReference type="InterPro" id="IPR036940">
    <property type="entry name" value="PI3/4_kinase_cat_sf"/>
</dbReference>
<dbReference type="SUPFAM" id="SSF56112">
    <property type="entry name" value="Protein kinase-like (PK-like)"/>
    <property type="match status" value="1"/>
</dbReference>
<gene>
    <name evidence="22" type="ORF">EW146_g4222</name>
</gene>
<comment type="similarity">
    <text evidence="2">Belongs to the NOP14 family.</text>
</comment>
<evidence type="ECO:0000313" key="23">
    <source>
        <dbReference type="Proteomes" id="UP000310158"/>
    </source>
</evidence>
<evidence type="ECO:0000256" key="16">
    <source>
        <dbReference type="ARBA" id="ARBA00047899"/>
    </source>
</evidence>
<keyword evidence="13" id="KW-0234">DNA repair</keyword>
<dbReference type="SMART" id="SM00146">
    <property type="entry name" value="PI3Kc"/>
    <property type="match status" value="1"/>
</dbReference>
<dbReference type="GO" id="GO:0006281">
    <property type="term" value="P:DNA repair"/>
    <property type="evidence" value="ECO:0007669"/>
    <property type="project" value="UniProtKB-KW"/>
</dbReference>
<dbReference type="InterPro" id="IPR007276">
    <property type="entry name" value="Nop14"/>
</dbReference>
<evidence type="ECO:0000256" key="1">
    <source>
        <dbReference type="ARBA" id="ARBA00004604"/>
    </source>
</evidence>
<feature type="domain" description="FATC" evidence="21">
    <location>
        <begin position="3309"/>
        <end position="3341"/>
    </location>
</feature>
<dbReference type="InterPro" id="IPR000403">
    <property type="entry name" value="PI3/4_kinase_cat_dom"/>
</dbReference>
<dbReference type="PANTHER" id="PTHR23183:SF0">
    <property type="entry name" value="NUCLEOLAR PROTEIN 14"/>
    <property type="match status" value="1"/>
</dbReference>
<evidence type="ECO:0000256" key="17">
    <source>
        <dbReference type="ARBA" id="ARBA00048679"/>
    </source>
</evidence>
<evidence type="ECO:0000313" key="22">
    <source>
        <dbReference type="EMBL" id="THH16411.1"/>
    </source>
</evidence>
<dbReference type="PROSITE" id="PS00916">
    <property type="entry name" value="PI3_4_KINASE_2"/>
    <property type="match status" value="1"/>
</dbReference>
<feature type="region of interest" description="Disordered" evidence="18">
    <location>
        <begin position="106"/>
        <end position="132"/>
    </location>
</feature>
<dbReference type="InterPro" id="IPR012993">
    <property type="entry name" value="UME"/>
</dbReference>
<evidence type="ECO:0000256" key="15">
    <source>
        <dbReference type="ARBA" id="ARBA00024695"/>
    </source>
</evidence>
<dbReference type="InterPro" id="IPR011009">
    <property type="entry name" value="Kinase-like_dom_sf"/>
</dbReference>
<keyword evidence="23" id="KW-1185">Reference proteome</keyword>
<dbReference type="EMBL" id="SGPL01000159">
    <property type="protein sequence ID" value="THH16411.1"/>
    <property type="molecule type" value="Genomic_DNA"/>
</dbReference>
<feature type="compositionally biased region" description="Basic and acidic residues" evidence="18">
    <location>
        <begin position="202"/>
        <end position="241"/>
    </location>
</feature>
<dbReference type="PROSITE" id="PS50290">
    <property type="entry name" value="PI3_4_KINASE_3"/>
    <property type="match status" value="1"/>
</dbReference>
<dbReference type="SUPFAM" id="SSF48371">
    <property type="entry name" value="ARM repeat"/>
    <property type="match status" value="1"/>
</dbReference>
<keyword evidence="12" id="KW-0067">ATP-binding</keyword>
<dbReference type="Proteomes" id="UP000310158">
    <property type="component" value="Unassembled WGS sequence"/>
</dbReference>
<feature type="domain" description="PI3K/PI4K catalytic" evidence="19">
    <location>
        <begin position="2986"/>
        <end position="3297"/>
    </location>
</feature>
<dbReference type="SMART" id="SM00802">
    <property type="entry name" value="UME"/>
    <property type="match status" value="1"/>
</dbReference>
<dbReference type="Gene3D" id="3.30.1010.10">
    <property type="entry name" value="Phosphatidylinositol 3-kinase Catalytic Subunit, Chain A, domain 4"/>
    <property type="match status" value="1"/>
</dbReference>
<dbReference type="EC" id="2.7.11.1" evidence="4"/>
<dbReference type="InterPro" id="IPR016024">
    <property type="entry name" value="ARM-type_fold"/>
</dbReference>
<dbReference type="GO" id="GO:0005524">
    <property type="term" value="F:ATP binding"/>
    <property type="evidence" value="ECO:0007669"/>
    <property type="project" value="UniProtKB-KW"/>
</dbReference>
<sequence length="3341" mass="375374">MAKGSQLTQLKSAISQAGLAKQQQAGKKRKRAQNEEKDREKRAAKLQEIQQKFNPFDVKVTKLKHDVGGRKLTGITGKPAQSKQAGIEQRKKTLLKEVEEKGRAGGIVDRRFGENDATMTPEERMLERFTRERQRASKGVAFNLEDEDELTHYGQSLSKLDDFDNVGLNLDDDEEDRGQIDSETVKRAHFGGFDDDEGNDDEPARKKSKAEVMAEVIAKSKEHKIQRQMDRGKDDNLRHQLDQELDSIRSLLFAPDPLSASLEKPSTAPFSDAKKDNDQEYDQFVRELVFEKRAKPKDRTKTEEELALEEKEALEKAERRRARRMRGEGDVDSDEEGPGLGKRKRGVRSADDLEDDFHEEGEDWGGIGAGLEKDDASSGEEEDDEDGGEEVGSDQADEDESEDDSEDGDSDGVDEEGRSEGQPDDLVPSKKRRHVPSTKMELPFTFACPSSHEELLDIIEEIEEKDVPTVVQRVRTLYHPSLAPDNKFKLQALTGVLIDHILYIASPPTPQYSLLSSLLPHLFSLTKTYPIQSAEHFLSKLSLMHKNLRRGLSRGATDPDARTWPGLSELALLRVIGMVWPTSDMNHHVISPTRLLMGSYLGLCRIRSLQDLASGLFLSTLFMQYEELSKRLVPEALNLTINAVLHIAPHGFKTSASLPGSFPSPDFGSERCRPLALDVKKAKKLSVGPPDLSKMFGEERRDEQTKVDLLGLSIDLLGRFAEMYKGLEAFIELYDPILSVLESIETDKLAEGLQTRLSCVVDALRRLLKFSRQARRPLHLQAHKPIPIPSYIPKFESSSSSYLRAQDPDHERNEAAKLRKQYKQERKGAIRELRKDARFLAGVEQEKQREKDRAYHMRMKHVFGSIEGERAEQKALEREKAREKRRAGRNIASSLVVMSLPSSTPFPIPTFQNNVGDSTTPGALLDFLRTLISENLSGQNVPQNQEHKDTWVTVISGLSDHLLSSFPSSREGTWNVLHEKIILVDTTLTIIHQVLTKIDGLWTGAAGIAEKALFRLINTCGVLDTRNDADVQEGGSVLSPRQLRERTFSVTVELMRYLGNADNAARGDEKRTWEILRTTILECIQTGEELLSDATIRTLPMSVCLSRTPRIKLGLEQRDSSLEVQTDKHSCISLENPSNIADVLCLLLDLVIGALSPPVPSHSFLVDMIPRAAGLFRSTFNAFSHGRWPLPPAKRAQCMLHIISLANKLRPVCDFTSFENVFGDMVSRLLLCRLTEVTDDCQDLIDSTLTKVFKSPISVPFMKPTVQAILTSLSSHGSLDSSNLVGITSSIPQFRRSNPHFCYQVLAAAYLSHVLVHLDVGTLRQIKTSFSTDELPETTLAFVQSVDKQILSRESAIADAMDVDSQADQAPSYQDRVRMIAQNIISLDGFDSKSELSDYKFGKQMLEYLRIQLTGRMDGFSSEQKVSIANALIQLPCLLLHPKSEVCARAPKRTMSLLPAYLDMTMALLSDAGGPIPSAVRKAAYKTIACAMSHQAKDRADVNMDGMADVLCRGMADQDRGIRLGAGRAVIELVRLYHAIGKSTWVKVERIFDTFYRLLETAKDPAKETVLITVGGVGNIRATDTNILGVAISCLIAQLGRSSPILRGVSYMQLLALAKTHQKTTYGLLLPYLDEVAPFLVSRWHSQPVLLLECCRFIAIAPHDFMIFTLPRTLPQLFGNCEQKVLEKISKDLSRKPSSLFLDNSSDILTSVFLLQGPGQTNSALTFIVNLLTQAADDATIDTVSVVRSCLVPLLAKLVNVLGSADTVKSQRARSALSKVQKCLPPANENRATERQDLGEFLKTHMLGILSNMNDMLQDIQGKTSVEAKQQILRSLGALVSTIGSSITSIMATLRMKLVVPELSDTVLDSWYIFMTTLSPSDVGPHVGPTSASLVSSWQIFSSDGREVARRSLHFLLFDLGDQLGSSLDEFVDPFSIEDLADVHAELKRLRSNWTEERKLKQVLERVANDNITVAIEALRELKVLMNHHQEFFQNLATGDNFDHAVGWVLRTLFAASCCDSDGAEPLRLLAFECIGALGAVDPDRFDFGASDSRIVVMKNFRDQEESVHFVLHLIVDVLIGAFRSANDINYQNHLAYAIQELLKFCQFTSDLVAPRSSKPISLTIRKRWNNLPKHVLETVTPLLEARFHVSDRPLPPWVLPIYPTQTTYREWIQLWTTYLIIHAYGDTAQSIFRVFRAAIRNKDVGVAHHLLPHLVLNALVSGDEAGTENIRTELLAVLEDQVNPHSASTPDKKLLKKRRQYLCSWTISTNGSDWFAGISRHLKKSEVRTTRTSQNTNEAEEQLLRVDSVLSSIDQDLMANAAFQCKAYARSLMSFERRIVSLRERQAHTVEIQDCYERLHEIYANIDEPDGMEGVSTLILSPTLEHQIRQHESTGRWTSAQSCWELQLQQSPDKLEHHIGLLRCLRNLGHYDTLRTHVKGVLTRNPEWKSSLAGFQVESAWMIGDWGEVKALVDETNAQTSSMVMARLLLAYRSEDASAIVQAQSQAFMVLGSAITASGAREYRHAYDAVLNLHLVHEVDMVHEFVKSLPLSGPGSSRQRQNILGTLSRNLVARLELTLPTFRIREPVLSMRRTAFGLSARRYRPLAGEIGRAWLTSAKIARKAGHWQTAYSAMLQARQSHTPFSFIQSAKLVKAAGEPLRALQELDNSIRASALGEEAPGDVIDLTGDDEESKQMKAKAQLLRARWMNESDRFEIPDNMKAYEDALTLWPKWESVTFYYGKFQDDCYKDLSVSDQRSRGIRMNLATVRAFTKAMKYGSKFIYQTMPRLLTIWLDLGEDRSLSRGDIFKKINAEVSRAITVVPAYKWYTAFPQIVSRVGIENAEVYNVLAKLILMVLQEFPLQAIWLFLAVIKSTKPIREGRGRQILDRLKNLPSNTSRATVLPRLVNECMAMANELLAMCDHHFKDDGKSYSMKKEFPRLAKLVPCNLIIPLQESLIATLPPTSSTVDSHYQPFPADPPTFHRFQDEVEVMRSLAKPRKIAILSQHGQIFQFLGKPKDDLRKDARLMDFDAIINKLLKANSESRRRKLHIRTYGVITLNEECGFIQWVPDTIPVRPVLMKSYDARSIRSWTPELIAVFQRIKESTDKEAAKIFVKEVLPQCPPVLHEWFIETFPEPSAWLASRLMYSRTAAVMSIVGWILGLGDRHCENILLDTNNGAVVHVDFNCLFEKGKTLETPERVPFRLTQNIVDGLGVAGVEGLFRIACENVMQLLRDNKDTLMSVLDAFIHDPLVEWEDEKRRMEREAIRRNGNSVKSSVDLRMLAKNSLLPIEKKLKGIYSTSKERPEKEISTSNLVQMLIQEAMDDANLGKMYPGWAPWH</sequence>
<feature type="compositionally biased region" description="Basic and acidic residues" evidence="18">
    <location>
        <begin position="121"/>
        <end position="132"/>
    </location>
</feature>
<dbReference type="PROSITE" id="PS51189">
    <property type="entry name" value="FAT"/>
    <property type="match status" value="1"/>
</dbReference>
<dbReference type="InterPro" id="IPR018936">
    <property type="entry name" value="PI3/4_kinase_CS"/>
</dbReference>
<feature type="compositionally biased region" description="Polar residues" evidence="18">
    <location>
        <begin position="1"/>
        <end position="15"/>
    </location>
</feature>
<evidence type="ECO:0000259" key="19">
    <source>
        <dbReference type="PROSITE" id="PS50290"/>
    </source>
</evidence>
<accession>A0A4S4LXD1</accession>
<feature type="compositionally biased region" description="Basic and acidic residues" evidence="18">
    <location>
        <begin position="272"/>
        <end position="318"/>
    </location>
</feature>
<feature type="compositionally biased region" description="Low complexity" evidence="18">
    <location>
        <begin position="16"/>
        <end position="25"/>
    </location>
</feature>
<evidence type="ECO:0000256" key="9">
    <source>
        <dbReference type="ARBA" id="ARBA00022741"/>
    </source>
</evidence>
<dbReference type="PROSITE" id="PS51190">
    <property type="entry name" value="FATC"/>
    <property type="match status" value="1"/>
</dbReference>
<dbReference type="CDD" id="cd00892">
    <property type="entry name" value="PIKKc_ATR"/>
    <property type="match status" value="1"/>
</dbReference>
<dbReference type="Pfam" id="PF02259">
    <property type="entry name" value="FAT"/>
    <property type="match status" value="1"/>
</dbReference>
<feature type="region of interest" description="Disordered" evidence="18">
    <location>
        <begin position="258"/>
        <end position="435"/>
    </location>
</feature>
<evidence type="ECO:0000256" key="2">
    <source>
        <dbReference type="ARBA" id="ARBA00007466"/>
    </source>
</evidence>
<dbReference type="GO" id="GO:0030490">
    <property type="term" value="P:maturation of SSU-rRNA"/>
    <property type="evidence" value="ECO:0007669"/>
    <property type="project" value="TreeGrafter"/>
</dbReference>
<comment type="catalytic activity">
    <reaction evidence="17">
        <text>L-seryl-[protein] + ATP = O-phospho-L-seryl-[protein] + ADP + H(+)</text>
        <dbReference type="Rhea" id="RHEA:17989"/>
        <dbReference type="Rhea" id="RHEA-COMP:9863"/>
        <dbReference type="Rhea" id="RHEA-COMP:11604"/>
        <dbReference type="ChEBI" id="CHEBI:15378"/>
        <dbReference type="ChEBI" id="CHEBI:29999"/>
        <dbReference type="ChEBI" id="CHEBI:30616"/>
        <dbReference type="ChEBI" id="CHEBI:83421"/>
        <dbReference type="ChEBI" id="CHEBI:456216"/>
        <dbReference type="EC" id="2.7.11.1"/>
    </reaction>
</comment>
<protein>
    <recommendedName>
        <fullName evidence="4">non-specific serine/threonine protein kinase</fullName>
        <ecNumber evidence="4">2.7.11.1</ecNumber>
    </recommendedName>
</protein>
<reference evidence="22 23" key="1">
    <citation type="submission" date="2019-02" db="EMBL/GenBank/DDBJ databases">
        <title>Genome sequencing of the rare red list fungi Bondarzewia mesenterica.</title>
        <authorList>
            <person name="Buettner E."/>
            <person name="Kellner H."/>
        </authorList>
    </citation>
    <scope>NUCLEOTIDE SEQUENCE [LARGE SCALE GENOMIC DNA]</scope>
    <source>
        <strain evidence="22 23">DSM 108281</strain>
    </source>
</reference>
<evidence type="ECO:0000259" key="20">
    <source>
        <dbReference type="PROSITE" id="PS51189"/>
    </source>
</evidence>
<dbReference type="Pfam" id="PF08064">
    <property type="entry name" value="UME"/>
    <property type="match status" value="1"/>
</dbReference>
<feature type="compositionally biased region" description="Acidic residues" evidence="18">
    <location>
        <begin position="377"/>
        <end position="414"/>
    </location>
</feature>
<evidence type="ECO:0000256" key="4">
    <source>
        <dbReference type="ARBA" id="ARBA00012513"/>
    </source>
</evidence>
<evidence type="ECO:0000256" key="7">
    <source>
        <dbReference type="ARBA" id="ARBA00022552"/>
    </source>
</evidence>
<dbReference type="Gene3D" id="1.10.1070.11">
    <property type="entry name" value="Phosphatidylinositol 3-/4-kinase, catalytic domain"/>
    <property type="match status" value="1"/>
</dbReference>
<keyword evidence="5" id="KW-0690">Ribosome biogenesis</keyword>
<keyword evidence="8" id="KW-0808">Transferase</keyword>
<dbReference type="InterPro" id="IPR003151">
    <property type="entry name" value="PIK-rel_kinase_FAT"/>
</dbReference>
<dbReference type="Pfam" id="PF04147">
    <property type="entry name" value="Nop14"/>
    <property type="match status" value="1"/>
</dbReference>
<dbReference type="InterPro" id="IPR011989">
    <property type="entry name" value="ARM-like"/>
</dbReference>
<dbReference type="PANTHER" id="PTHR23183">
    <property type="entry name" value="NOP14"/>
    <property type="match status" value="1"/>
</dbReference>
<feature type="compositionally biased region" description="Basic and acidic residues" evidence="18">
    <location>
        <begin position="32"/>
        <end position="43"/>
    </location>
</feature>
<dbReference type="Pfam" id="PF25030">
    <property type="entry name" value="M-HEAT_ATR"/>
    <property type="match status" value="1"/>
</dbReference>
<evidence type="ECO:0000259" key="21">
    <source>
        <dbReference type="PROSITE" id="PS51190"/>
    </source>
</evidence>
<feature type="region of interest" description="Disordered" evidence="18">
    <location>
        <begin position="1"/>
        <end position="43"/>
    </location>
</feature>
<evidence type="ECO:0000256" key="11">
    <source>
        <dbReference type="ARBA" id="ARBA00022777"/>
    </source>
</evidence>
<dbReference type="Gene3D" id="1.25.10.10">
    <property type="entry name" value="Leucine-rich Repeat Variant"/>
    <property type="match status" value="1"/>
</dbReference>
<feature type="region of interest" description="Disordered" evidence="18">
    <location>
        <begin position="69"/>
        <end position="91"/>
    </location>
</feature>
<evidence type="ECO:0000256" key="10">
    <source>
        <dbReference type="ARBA" id="ARBA00022763"/>
    </source>
</evidence>
<dbReference type="Pfam" id="PF00454">
    <property type="entry name" value="PI3_PI4_kinase"/>
    <property type="match status" value="1"/>
</dbReference>
<comment type="subcellular location">
    <subcellularLocation>
        <location evidence="1">Nucleus</location>
        <location evidence="1">Nucleolus</location>
    </subcellularLocation>
</comment>
<proteinExistence type="inferred from homology"/>
<feature type="compositionally biased region" description="Acidic residues" evidence="18">
    <location>
        <begin position="352"/>
        <end position="363"/>
    </location>
</feature>
<evidence type="ECO:0000256" key="13">
    <source>
        <dbReference type="ARBA" id="ARBA00023204"/>
    </source>
</evidence>
<keyword evidence="10" id="KW-0227">DNA damage</keyword>
<comment type="similarity">
    <text evidence="3">Belongs to the PI3/PI4-kinase family. ATM subfamily.</text>
</comment>
<keyword evidence="9" id="KW-0547">Nucleotide-binding</keyword>
<comment type="caution">
    <text evidence="22">The sequence shown here is derived from an EMBL/GenBank/DDBJ whole genome shotgun (WGS) entry which is preliminary data.</text>
</comment>
<dbReference type="SMART" id="SM01343">
    <property type="entry name" value="FATC"/>
    <property type="match status" value="1"/>
</dbReference>
<dbReference type="GO" id="GO:0035556">
    <property type="term" value="P:intracellular signal transduction"/>
    <property type="evidence" value="ECO:0007669"/>
    <property type="project" value="UniProtKB-ARBA"/>
</dbReference>
<dbReference type="InterPro" id="IPR057564">
    <property type="entry name" value="HEAT_ATR"/>
</dbReference>
<evidence type="ECO:0000256" key="3">
    <source>
        <dbReference type="ARBA" id="ARBA00010769"/>
    </source>
</evidence>
<name>A0A4S4LXD1_9AGAM</name>
<dbReference type="GO" id="GO:0032040">
    <property type="term" value="C:small-subunit processome"/>
    <property type="evidence" value="ECO:0007669"/>
    <property type="project" value="InterPro"/>
</dbReference>
<evidence type="ECO:0000256" key="8">
    <source>
        <dbReference type="ARBA" id="ARBA00022679"/>
    </source>
</evidence>
<dbReference type="InterPro" id="IPR014009">
    <property type="entry name" value="PIK_FAT"/>
</dbReference>
<dbReference type="Pfam" id="PF02260">
    <property type="entry name" value="FATC"/>
    <property type="match status" value="1"/>
</dbReference>
<feature type="domain" description="FAT" evidence="20">
    <location>
        <begin position="2318"/>
        <end position="2875"/>
    </location>
</feature>
<dbReference type="InterPro" id="IPR056802">
    <property type="entry name" value="ATR-like_M-HEAT"/>
</dbReference>
<comment type="function">
    <text evidence="15">Involved in nucleolar processing of pre-18S ribosomal RNA. Has a role in the nuclear export of 40S pre-ribosomal subunit to the cytoplasm.</text>
</comment>